<proteinExistence type="predicted"/>
<accession>A0A1T5B104</accession>
<organism evidence="2 3">
    <name type="scientific">Sphingobacterium nematocida</name>
    <dbReference type="NCBI Taxonomy" id="1513896"/>
    <lineage>
        <taxon>Bacteria</taxon>
        <taxon>Pseudomonadati</taxon>
        <taxon>Bacteroidota</taxon>
        <taxon>Sphingobacteriia</taxon>
        <taxon>Sphingobacteriales</taxon>
        <taxon>Sphingobacteriaceae</taxon>
        <taxon>Sphingobacterium</taxon>
    </lineage>
</organism>
<evidence type="ECO:0000313" key="3">
    <source>
        <dbReference type="Proteomes" id="UP000190150"/>
    </source>
</evidence>
<keyword evidence="3" id="KW-1185">Reference proteome</keyword>
<dbReference type="SUPFAM" id="SSF89372">
    <property type="entry name" value="Fucose-specific lectin"/>
    <property type="match status" value="1"/>
</dbReference>
<feature type="signal peptide" evidence="1">
    <location>
        <begin position="1"/>
        <end position="19"/>
    </location>
</feature>
<feature type="chain" id="PRO_5010527953" evidence="1">
    <location>
        <begin position="20"/>
        <end position="586"/>
    </location>
</feature>
<dbReference type="OrthoDB" id="789014at2"/>
<dbReference type="Proteomes" id="UP000190150">
    <property type="component" value="Unassembled WGS sequence"/>
</dbReference>
<sequence>MKRLLFLIAFILCNSVFFACKKDKYELADNISLLSFSLEPSANPGLAKSTPAIIEGKDVYIRVPNSIDIKAAVPSFTTDRQEVVGFIGTQVVESGLTSINLESPSVLRLNSPNSISEYNLIGLKNASILTFGFYAEDNEGKLFKDYTGTITKLDVQVDLPVDADITALTARFTLSNGASVKYKGAAFVSGQSVADYSEPIELELIDDEMTQPEIFTVTVGRLTAPVWSEMNLPDFLSVNSSAATLEINPISYQPYVMLQQSGGDRKAVMGYYDVEDKTWKAVGAESGFSAGRIDGVSFTFSNSGEPYAAYKDYTPGVNEQYGSLLKYSNNQWNYVGPQQGTFNRVNYLSLQLDENNIPYLGYLFPRAASPYPNRGTYIESFSNNVWKGTTLPQSTTGYYSKMVKGRDGKLYYVTMDLTAGAGVRKPSVYKLDNGTWKLVGQVLVGPNNSTSGGFNIDLDADENGELYLIYQSNNPAYVTYVMHWDGQRWAQLGDGFPQTTSSSANRDNVAIRIHPDGRIFVAFGDANNGVKVTTFNTDTGNWNTPSQLTTANGNKFELRISEQGIPYLITIIDSKPALFKYDIPGQ</sequence>
<dbReference type="Gene3D" id="2.60.40.2340">
    <property type="match status" value="1"/>
</dbReference>
<dbReference type="AlphaFoldDB" id="A0A1T5B104"/>
<name>A0A1T5B104_9SPHI</name>
<evidence type="ECO:0000256" key="1">
    <source>
        <dbReference type="SAM" id="SignalP"/>
    </source>
</evidence>
<gene>
    <name evidence="2" type="ORF">SAMN05660841_00369</name>
</gene>
<dbReference type="RefSeq" id="WP_079640717.1">
    <property type="nucleotide sequence ID" value="NZ_FUZF01000001.1"/>
</dbReference>
<reference evidence="3" key="1">
    <citation type="submission" date="2017-02" db="EMBL/GenBank/DDBJ databases">
        <authorList>
            <person name="Varghese N."/>
            <person name="Submissions S."/>
        </authorList>
    </citation>
    <scope>NUCLEOTIDE SEQUENCE [LARGE SCALE GENOMIC DNA]</scope>
    <source>
        <strain evidence="3">DSM 24091</strain>
    </source>
</reference>
<evidence type="ECO:0000313" key="2">
    <source>
        <dbReference type="EMBL" id="SKB40926.1"/>
    </source>
</evidence>
<dbReference type="PROSITE" id="PS51257">
    <property type="entry name" value="PROKAR_LIPOPROTEIN"/>
    <property type="match status" value="1"/>
</dbReference>
<dbReference type="STRING" id="1513896.SAMN05660841_00369"/>
<protein>
    <submittedName>
        <fullName evidence="2">Uncharacterized protein</fullName>
    </submittedName>
</protein>
<keyword evidence="1" id="KW-0732">Signal</keyword>
<dbReference type="EMBL" id="FUZF01000001">
    <property type="protein sequence ID" value="SKB40926.1"/>
    <property type="molecule type" value="Genomic_DNA"/>
</dbReference>